<dbReference type="STRING" id="6573.A0A210PTF5"/>
<proteinExistence type="inferred from homology"/>
<evidence type="ECO:0000256" key="4">
    <source>
        <dbReference type="ARBA" id="ARBA00022701"/>
    </source>
</evidence>
<dbReference type="GO" id="GO:0005874">
    <property type="term" value="C:microtubule"/>
    <property type="evidence" value="ECO:0007669"/>
    <property type="project" value="UniProtKB-KW"/>
</dbReference>
<dbReference type="InterPro" id="IPR019763">
    <property type="entry name" value="Dynein_light_1/2_CS"/>
</dbReference>
<dbReference type="Proteomes" id="UP000242188">
    <property type="component" value="Unassembled WGS sequence"/>
</dbReference>
<dbReference type="GO" id="GO:0045505">
    <property type="term" value="F:dynein intermediate chain binding"/>
    <property type="evidence" value="ECO:0007669"/>
    <property type="project" value="TreeGrafter"/>
</dbReference>
<evidence type="ECO:0000256" key="6">
    <source>
        <dbReference type="ARBA" id="ARBA00023175"/>
    </source>
</evidence>
<evidence type="ECO:0000256" key="2">
    <source>
        <dbReference type="ARBA" id="ARBA00010156"/>
    </source>
</evidence>
<dbReference type="SUPFAM" id="SSF54648">
    <property type="entry name" value="DLC"/>
    <property type="match status" value="1"/>
</dbReference>
<reference evidence="9 10" key="1">
    <citation type="journal article" date="2017" name="Nat. Ecol. Evol.">
        <title>Scallop genome provides insights into evolution of bilaterian karyotype and development.</title>
        <authorList>
            <person name="Wang S."/>
            <person name="Zhang J."/>
            <person name="Jiao W."/>
            <person name="Li J."/>
            <person name="Xun X."/>
            <person name="Sun Y."/>
            <person name="Guo X."/>
            <person name="Huan P."/>
            <person name="Dong B."/>
            <person name="Zhang L."/>
            <person name="Hu X."/>
            <person name="Sun X."/>
            <person name="Wang J."/>
            <person name="Zhao C."/>
            <person name="Wang Y."/>
            <person name="Wang D."/>
            <person name="Huang X."/>
            <person name="Wang R."/>
            <person name="Lv J."/>
            <person name="Li Y."/>
            <person name="Zhang Z."/>
            <person name="Liu B."/>
            <person name="Lu W."/>
            <person name="Hui Y."/>
            <person name="Liang J."/>
            <person name="Zhou Z."/>
            <person name="Hou R."/>
            <person name="Li X."/>
            <person name="Liu Y."/>
            <person name="Li H."/>
            <person name="Ning X."/>
            <person name="Lin Y."/>
            <person name="Zhao L."/>
            <person name="Xing Q."/>
            <person name="Dou J."/>
            <person name="Li Y."/>
            <person name="Mao J."/>
            <person name="Guo H."/>
            <person name="Dou H."/>
            <person name="Li T."/>
            <person name="Mu C."/>
            <person name="Jiang W."/>
            <person name="Fu Q."/>
            <person name="Fu X."/>
            <person name="Miao Y."/>
            <person name="Liu J."/>
            <person name="Yu Q."/>
            <person name="Li R."/>
            <person name="Liao H."/>
            <person name="Li X."/>
            <person name="Kong Y."/>
            <person name="Jiang Z."/>
            <person name="Chourrout D."/>
            <person name="Li R."/>
            <person name="Bao Z."/>
        </authorList>
    </citation>
    <scope>NUCLEOTIDE SEQUENCE [LARGE SCALE GENOMIC DNA]</scope>
    <source>
        <strain evidence="9 10">PY_sf001</strain>
    </source>
</reference>
<gene>
    <name evidence="9" type="ORF">KP79_PYT16553</name>
</gene>
<dbReference type="FunFam" id="3.30.740.10:FF:000001">
    <property type="entry name" value="Dynein light chain"/>
    <property type="match status" value="1"/>
</dbReference>
<dbReference type="SMART" id="SM01375">
    <property type="entry name" value="Dynein_light"/>
    <property type="match status" value="1"/>
</dbReference>
<comment type="subcellular location">
    <subcellularLocation>
        <location evidence="1 8">Cytoplasm</location>
        <location evidence="1 8">Cytoskeleton</location>
    </subcellularLocation>
</comment>
<name>A0A210PTF5_MIZYE</name>
<evidence type="ECO:0000256" key="1">
    <source>
        <dbReference type="ARBA" id="ARBA00004245"/>
    </source>
</evidence>
<dbReference type="CDD" id="cd21452">
    <property type="entry name" value="DLC-like_DYNLL1_DYNLL2"/>
    <property type="match status" value="1"/>
</dbReference>
<evidence type="ECO:0000256" key="3">
    <source>
        <dbReference type="ARBA" id="ARBA00022490"/>
    </source>
</evidence>
<keyword evidence="6 8" id="KW-0505">Motor protein</keyword>
<dbReference type="OrthoDB" id="10033309at2759"/>
<evidence type="ECO:0000256" key="7">
    <source>
        <dbReference type="ARBA" id="ARBA00023212"/>
    </source>
</evidence>
<dbReference type="InterPro" id="IPR037177">
    <property type="entry name" value="DLC_sf"/>
</dbReference>
<keyword evidence="10" id="KW-1185">Reference proteome</keyword>
<keyword evidence="7 8" id="KW-0206">Cytoskeleton</keyword>
<evidence type="ECO:0000256" key="8">
    <source>
        <dbReference type="RuleBase" id="RU365010"/>
    </source>
</evidence>
<evidence type="ECO:0000256" key="5">
    <source>
        <dbReference type="ARBA" id="ARBA00023017"/>
    </source>
</evidence>
<evidence type="ECO:0000313" key="10">
    <source>
        <dbReference type="Proteomes" id="UP000242188"/>
    </source>
</evidence>
<comment type="caution">
    <text evidence="9">The sequence shown here is derived from an EMBL/GenBank/DDBJ whole genome shotgun (WGS) entry which is preliminary data.</text>
</comment>
<organism evidence="9 10">
    <name type="scientific">Mizuhopecten yessoensis</name>
    <name type="common">Japanese scallop</name>
    <name type="synonym">Patinopecten yessoensis</name>
    <dbReference type="NCBI Taxonomy" id="6573"/>
    <lineage>
        <taxon>Eukaryota</taxon>
        <taxon>Metazoa</taxon>
        <taxon>Spiralia</taxon>
        <taxon>Lophotrochozoa</taxon>
        <taxon>Mollusca</taxon>
        <taxon>Bivalvia</taxon>
        <taxon>Autobranchia</taxon>
        <taxon>Pteriomorphia</taxon>
        <taxon>Pectinida</taxon>
        <taxon>Pectinoidea</taxon>
        <taxon>Pectinidae</taxon>
        <taxon>Mizuhopecten</taxon>
    </lineage>
</organism>
<protein>
    <recommendedName>
        <fullName evidence="8">Dynein light chain</fullName>
    </recommendedName>
</protein>
<dbReference type="PANTHER" id="PTHR11886:SF35">
    <property type="entry name" value="DYNEIN LIGHT CHAIN"/>
    <property type="match status" value="1"/>
</dbReference>
<dbReference type="GO" id="GO:0005868">
    <property type="term" value="C:cytoplasmic dynein complex"/>
    <property type="evidence" value="ECO:0007669"/>
    <property type="project" value="TreeGrafter"/>
</dbReference>
<dbReference type="InterPro" id="IPR001372">
    <property type="entry name" value="Dynein_light_chain_typ-1/2"/>
</dbReference>
<comment type="similarity">
    <text evidence="2 8">Belongs to the dynein light chain family.</text>
</comment>
<keyword evidence="5 8" id="KW-0243">Dynein</keyword>
<keyword evidence="4 8" id="KW-0493">Microtubule</keyword>
<accession>A0A210PTF5</accession>
<dbReference type="AlphaFoldDB" id="A0A210PTF5"/>
<dbReference type="EMBL" id="NEDP02005510">
    <property type="protein sequence ID" value="OWF39771.1"/>
    <property type="molecule type" value="Genomic_DNA"/>
</dbReference>
<dbReference type="PROSITE" id="PS01239">
    <property type="entry name" value="DYNEIN_LIGHT_1"/>
    <property type="match status" value="1"/>
</dbReference>
<keyword evidence="3 8" id="KW-0963">Cytoplasm</keyword>
<dbReference type="PANTHER" id="PTHR11886">
    <property type="entry name" value="DYNEIN LIGHT CHAIN"/>
    <property type="match status" value="1"/>
</dbReference>
<dbReference type="Gene3D" id="3.30.740.10">
    <property type="entry name" value="Protein Inhibitor Of Neuronal Nitric Oxide Synthase"/>
    <property type="match status" value="1"/>
</dbReference>
<dbReference type="GO" id="GO:0007017">
    <property type="term" value="P:microtubule-based process"/>
    <property type="evidence" value="ECO:0007669"/>
    <property type="project" value="InterPro"/>
</dbReference>
<evidence type="ECO:0000313" key="9">
    <source>
        <dbReference type="EMBL" id="OWF39771.1"/>
    </source>
</evidence>
<dbReference type="Pfam" id="PF01221">
    <property type="entry name" value="Dynein_light"/>
    <property type="match status" value="1"/>
</dbReference>
<sequence length="135" mass="15970">MYKNIPWIFEVFFLQSVGKRYSSFPFCFEFVSILNIQMLCFKFSEIMTDRKAVIKNADMAEDMQQDCVDCATQALEKYNIEKDIAAYIKKEFDKKYNPTWHCIVGRNFGSYVTHETKHFIYFYLGQVAILLFKSG</sequence>